<name>A0A8S3Y9M1_PARAO</name>
<protein>
    <submittedName>
        <fullName evidence="1">(apollo) hypothetical protein</fullName>
    </submittedName>
</protein>
<sequence>MLCSYTVYTGSNVHKENSICEHQDIAKKVLLVNENKEAELLPPVITEMTNVEPNNYVFDKKNDSYTLFNNDKVTCPEQFGSQLTTEDEDAPAQTPYTAEIEITSLLKTPIYCDVI</sequence>
<keyword evidence="2" id="KW-1185">Reference proteome</keyword>
<dbReference type="Proteomes" id="UP000691718">
    <property type="component" value="Unassembled WGS sequence"/>
</dbReference>
<dbReference type="EMBL" id="CAJQZP010001668">
    <property type="protein sequence ID" value="CAG5058208.1"/>
    <property type="molecule type" value="Genomic_DNA"/>
</dbReference>
<dbReference type="AlphaFoldDB" id="A0A8S3Y9M1"/>
<organism evidence="1 2">
    <name type="scientific">Parnassius apollo</name>
    <name type="common">Apollo butterfly</name>
    <name type="synonym">Papilio apollo</name>
    <dbReference type="NCBI Taxonomy" id="110799"/>
    <lineage>
        <taxon>Eukaryota</taxon>
        <taxon>Metazoa</taxon>
        <taxon>Ecdysozoa</taxon>
        <taxon>Arthropoda</taxon>
        <taxon>Hexapoda</taxon>
        <taxon>Insecta</taxon>
        <taxon>Pterygota</taxon>
        <taxon>Neoptera</taxon>
        <taxon>Endopterygota</taxon>
        <taxon>Lepidoptera</taxon>
        <taxon>Glossata</taxon>
        <taxon>Ditrysia</taxon>
        <taxon>Papilionoidea</taxon>
        <taxon>Papilionidae</taxon>
        <taxon>Parnassiinae</taxon>
        <taxon>Parnassini</taxon>
        <taxon>Parnassius</taxon>
        <taxon>Parnassius</taxon>
    </lineage>
</organism>
<dbReference type="OrthoDB" id="7488384at2759"/>
<evidence type="ECO:0000313" key="1">
    <source>
        <dbReference type="EMBL" id="CAG5058208.1"/>
    </source>
</evidence>
<comment type="caution">
    <text evidence="1">The sequence shown here is derived from an EMBL/GenBank/DDBJ whole genome shotgun (WGS) entry which is preliminary data.</text>
</comment>
<accession>A0A8S3Y9M1</accession>
<gene>
    <name evidence="1" type="ORF">PAPOLLO_LOCUS27470</name>
</gene>
<evidence type="ECO:0000313" key="2">
    <source>
        <dbReference type="Proteomes" id="UP000691718"/>
    </source>
</evidence>
<reference evidence="1" key="1">
    <citation type="submission" date="2021-04" db="EMBL/GenBank/DDBJ databases">
        <authorList>
            <person name="Tunstrom K."/>
        </authorList>
    </citation>
    <scope>NUCLEOTIDE SEQUENCE</scope>
</reference>
<proteinExistence type="predicted"/>